<proteinExistence type="predicted"/>
<reference evidence="3" key="1">
    <citation type="submission" date="2020-04" db="EMBL/GenBank/DDBJ databases">
        <authorList>
            <person name="Zhang T."/>
        </authorList>
    </citation>
    <scope>NUCLEOTIDE SEQUENCE</scope>
    <source>
        <strain evidence="3">HKST-UBA01</strain>
    </source>
</reference>
<dbReference type="InterPro" id="IPR039448">
    <property type="entry name" value="Beta_helix"/>
</dbReference>
<protein>
    <submittedName>
        <fullName evidence="3">Right-handed parallel beta-helix repeat-containing protein</fullName>
    </submittedName>
</protein>
<dbReference type="InterPro" id="IPR006626">
    <property type="entry name" value="PbH1"/>
</dbReference>
<accession>A0A956M3Y2</accession>
<evidence type="ECO:0000313" key="3">
    <source>
        <dbReference type="EMBL" id="MCA9729560.1"/>
    </source>
</evidence>
<feature type="chain" id="PRO_5038019388" evidence="1">
    <location>
        <begin position="27"/>
        <end position="324"/>
    </location>
</feature>
<dbReference type="Pfam" id="PF13229">
    <property type="entry name" value="Beta_helix"/>
    <property type="match status" value="1"/>
</dbReference>
<evidence type="ECO:0000256" key="1">
    <source>
        <dbReference type="SAM" id="SignalP"/>
    </source>
</evidence>
<dbReference type="SMART" id="SM00710">
    <property type="entry name" value="PbH1"/>
    <property type="match status" value="4"/>
</dbReference>
<sequence length="324" mass="33359">MQRFANVVRTWIGLGLLVSHFHSAWAATLLVPDEYATIQAGLDAAAFGDTVLVAPGTYTDSEVRVDGWSTRACAFMPDGVVLRSVGGASVTTMDMLGMGSTQSATVWCTGIASELTEVDGFTITGAPVSARGAFVAGRVTFRHCIFRDMDAGGSTGAGVAANGDVDIMDCEFVNCVGNSGGGLYHSNGHLNLIRTVFRECTNSAASLNGNTSQPPESALIEDCVFENNPSTGLGISTYQAGVVIRGCRFEGNTSSSNSAGGLALGGPGSKLVEDCLFLNNATVGTAVGGGALFWGSGPCVVRRNTFQGNTQEYTFTGGAAVACQ</sequence>
<evidence type="ECO:0000259" key="2">
    <source>
        <dbReference type="Pfam" id="PF13229"/>
    </source>
</evidence>
<dbReference type="SUPFAM" id="SSF51126">
    <property type="entry name" value="Pectin lyase-like"/>
    <property type="match status" value="1"/>
</dbReference>
<feature type="domain" description="Right handed beta helix" evidence="2">
    <location>
        <begin position="186"/>
        <end position="311"/>
    </location>
</feature>
<dbReference type="EMBL" id="JAGQHR010000746">
    <property type="protein sequence ID" value="MCA9729560.1"/>
    <property type="molecule type" value="Genomic_DNA"/>
</dbReference>
<feature type="non-terminal residue" evidence="3">
    <location>
        <position position="324"/>
    </location>
</feature>
<dbReference type="InterPro" id="IPR012334">
    <property type="entry name" value="Pectin_lyas_fold"/>
</dbReference>
<dbReference type="AlphaFoldDB" id="A0A956M3Y2"/>
<comment type="caution">
    <text evidence="3">The sequence shown here is derived from an EMBL/GenBank/DDBJ whole genome shotgun (WGS) entry which is preliminary data.</text>
</comment>
<evidence type="ECO:0000313" key="4">
    <source>
        <dbReference type="Proteomes" id="UP000697710"/>
    </source>
</evidence>
<organism evidence="3 4">
    <name type="scientific">Eiseniibacteriota bacterium</name>
    <dbReference type="NCBI Taxonomy" id="2212470"/>
    <lineage>
        <taxon>Bacteria</taxon>
        <taxon>Candidatus Eiseniibacteriota</taxon>
    </lineage>
</organism>
<keyword evidence="1" id="KW-0732">Signal</keyword>
<gene>
    <name evidence="3" type="ORF">KC729_17870</name>
</gene>
<dbReference type="Gene3D" id="2.160.20.10">
    <property type="entry name" value="Single-stranded right-handed beta-helix, Pectin lyase-like"/>
    <property type="match status" value="1"/>
</dbReference>
<feature type="signal peptide" evidence="1">
    <location>
        <begin position="1"/>
        <end position="26"/>
    </location>
</feature>
<name>A0A956M3Y2_UNCEI</name>
<reference evidence="3" key="2">
    <citation type="journal article" date="2021" name="Microbiome">
        <title>Successional dynamics and alternative stable states in a saline activated sludge microbial community over 9 years.</title>
        <authorList>
            <person name="Wang Y."/>
            <person name="Ye J."/>
            <person name="Ju F."/>
            <person name="Liu L."/>
            <person name="Boyd J.A."/>
            <person name="Deng Y."/>
            <person name="Parks D.H."/>
            <person name="Jiang X."/>
            <person name="Yin X."/>
            <person name="Woodcroft B.J."/>
            <person name="Tyson G.W."/>
            <person name="Hugenholtz P."/>
            <person name="Polz M.F."/>
            <person name="Zhang T."/>
        </authorList>
    </citation>
    <scope>NUCLEOTIDE SEQUENCE</scope>
    <source>
        <strain evidence="3">HKST-UBA01</strain>
    </source>
</reference>
<dbReference type="InterPro" id="IPR011050">
    <property type="entry name" value="Pectin_lyase_fold/virulence"/>
</dbReference>
<dbReference type="Proteomes" id="UP000697710">
    <property type="component" value="Unassembled WGS sequence"/>
</dbReference>